<dbReference type="InterPro" id="IPR017853">
    <property type="entry name" value="GH"/>
</dbReference>
<feature type="region of interest" description="Disordered" evidence="4">
    <location>
        <begin position="1"/>
        <end position="33"/>
    </location>
</feature>
<dbReference type="InterPro" id="IPR011837">
    <property type="entry name" value="Glycogen_debranch_GlgX"/>
</dbReference>
<dbReference type="Gene3D" id="2.60.40.1180">
    <property type="entry name" value="Golgi alpha-mannosidase II"/>
    <property type="match status" value="1"/>
</dbReference>
<evidence type="ECO:0000256" key="1">
    <source>
        <dbReference type="ARBA" id="ARBA00008061"/>
    </source>
</evidence>
<dbReference type="InterPro" id="IPR014756">
    <property type="entry name" value="Ig_E-set"/>
</dbReference>
<sequence length="730" mass="81371">MDANSTTDAPSVDPIQEAREELRPLPRPENSAALGSHLRDGGAHFAVWAPRASRVELALVAEDRSQRNHDMTRGDDGVWSVFVPGVEAEQCYGYRVHGDWEPPQGKRFNPARLLLDPYARAITGGVDYNGPILDHPSHDDYELDPTDSLMAVPLSVVVAPSPPPKPVDRRRPMSETIVYEAHLKGMTRLHPAVPEHLRGTYAGLAYPAVIEHLLDLGVTAIQLLPIQHFVSEPFIVGRGLSNYWGYNTLGFFAPHAAYSAVGTLGHQVTEFKDMVSALHEAGIEVILDVVYNHTGEGGHEGPTLSFRGIDHAGYYRLTDDLHNDYDVTGCGNSVDTSQPGVLDLILDSLRYWVTDMGVDGFRFDLATELIRDEQHHVDQNHPFKQALRNDPVLSQVKLIAEPWDMGPYGYQVGQWGQDWSEWNDRFRDYTRDYWRSQVAGVRELATRLSGSSDVFNHDGRPVTSSVNFITAHDGFTLRDVVSYNDKHNEANGENNRDGHSDNRSWNCGAEGDTDDEAITALRHRQAKNLMGTLVLAAGVPMLTAGDEMGRTQQGNNNAYCQDSPISWVHWDTREEWGDLYEFTRNLLRLRAQHPVLRPEVFREAEEIVDDEGADLGRKEVYWFAEDGPMTDGHWNDDGRRSLGMYVSDEDDAFLVWHNSSGNGTTLTLPSEPWAEHWKVVASSGAPGEHAAEYAAGAQVELHGHSLLMLQATFRDDEIEQVGTAGSDEEE</sequence>
<dbReference type="NCBIfam" id="TIGR02100">
    <property type="entry name" value="glgX_debranch"/>
    <property type="match status" value="1"/>
</dbReference>
<dbReference type="CDD" id="cd02856">
    <property type="entry name" value="E_set_GDE_Isoamylase_N"/>
    <property type="match status" value="1"/>
</dbReference>
<dbReference type="RefSeq" id="WP_094451143.1">
    <property type="nucleotide sequence ID" value="NZ_NMVI01000018.1"/>
</dbReference>
<reference evidence="6 7" key="1">
    <citation type="submission" date="2017-07" db="EMBL/GenBank/DDBJ databases">
        <title>Draft whole genome sequences of clinical Proprionibacteriaceae strains.</title>
        <authorList>
            <person name="Bernier A.-M."/>
            <person name="Bernard K."/>
            <person name="Domingo M.-C."/>
        </authorList>
    </citation>
    <scope>NUCLEOTIDE SEQUENCE [LARGE SCALE GENOMIC DNA]</scope>
    <source>
        <strain evidence="6 7">NML 160184</strain>
    </source>
</reference>
<dbReference type="GO" id="GO:0005980">
    <property type="term" value="P:glycogen catabolic process"/>
    <property type="evidence" value="ECO:0007669"/>
    <property type="project" value="InterPro"/>
</dbReference>
<dbReference type="PANTHER" id="PTHR43002">
    <property type="entry name" value="GLYCOGEN DEBRANCHING ENZYME"/>
    <property type="match status" value="1"/>
</dbReference>
<dbReference type="InterPro" id="IPR013783">
    <property type="entry name" value="Ig-like_fold"/>
</dbReference>
<dbReference type="GO" id="GO:0004135">
    <property type="term" value="F:amylo-alpha-1,6-glucosidase activity"/>
    <property type="evidence" value="ECO:0007669"/>
    <property type="project" value="InterPro"/>
</dbReference>
<dbReference type="SUPFAM" id="SSF51011">
    <property type="entry name" value="Glycosyl hydrolase domain"/>
    <property type="match status" value="1"/>
</dbReference>
<gene>
    <name evidence="6" type="primary">glgX</name>
    <name evidence="6" type="ORF">CGZ92_09610</name>
</gene>
<dbReference type="AlphaFoldDB" id="A0A255E4Z0"/>
<feature type="compositionally biased region" description="Basic and acidic residues" evidence="4">
    <location>
        <begin position="486"/>
        <end position="502"/>
    </location>
</feature>
<keyword evidence="2" id="KW-0378">Hydrolase</keyword>
<dbReference type="SUPFAM" id="SSF51445">
    <property type="entry name" value="(Trans)glycosidases"/>
    <property type="match status" value="1"/>
</dbReference>
<accession>A0A255E4Z0</accession>
<feature type="region of interest" description="Disordered" evidence="4">
    <location>
        <begin position="486"/>
        <end position="507"/>
    </location>
</feature>
<proteinExistence type="inferred from homology"/>
<dbReference type="Proteomes" id="UP000216533">
    <property type="component" value="Unassembled WGS sequence"/>
</dbReference>
<evidence type="ECO:0000256" key="2">
    <source>
        <dbReference type="ARBA" id="ARBA00022801"/>
    </source>
</evidence>
<dbReference type="SUPFAM" id="SSF81296">
    <property type="entry name" value="E set domains"/>
    <property type="match status" value="1"/>
</dbReference>
<dbReference type="SMART" id="SM00642">
    <property type="entry name" value="Aamy"/>
    <property type="match status" value="1"/>
</dbReference>
<dbReference type="Gene3D" id="3.20.20.80">
    <property type="entry name" value="Glycosidases"/>
    <property type="match status" value="1"/>
</dbReference>
<keyword evidence="3" id="KW-0326">Glycosidase</keyword>
<feature type="domain" description="Glycosyl hydrolase family 13 catalytic" evidence="5">
    <location>
        <begin position="175"/>
        <end position="590"/>
    </location>
</feature>
<feature type="compositionally biased region" description="Basic and acidic residues" evidence="4">
    <location>
        <begin position="16"/>
        <end position="26"/>
    </location>
</feature>
<dbReference type="EMBL" id="NMVI01000018">
    <property type="protein sequence ID" value="OYN86576.1"/>
    <property type="molecule type" value="Genomic_DNA"/>
</dbReference>
<evidence type="ECO:0000259" key="5">
    <source>
        <dbReference type="SMART" id="SM00642"/>
    </source>
</evidence>
<dbReference type="InterPro" id="IPR006047">
    <property type="entry name" value="GH13_cat_dom"/>
</dbReference>
<evidence type="ECO:0000313" key="7">
    <source>
        <dbReference type="Proteomes" id="UP000216533"/>
    </source>
</evidence>
<protein>
    <submittedName>
        <fullName evidence="6">Glycogen debranching enzyme GlgX</fullName>
    </submittedName>
</protein>
<comment type="similarity">
    <text evidence="1">Belongs to the glycosyl hydrolase 13 family.</text>
</comment>
<comment type="caution">
    <text evidence="6">The sequence shown here is derived from an EMBL/GenBank/DDBJ whole genome shotgun (WGS) entry which is preliminary data.</text>
</comment>
<dbReference type="InterPro" id="IPR044505">
    <property type="entry name" value="GlgX_Isoamylase_N_E_set"/>
</dbReference>
<evidence type="ECO:0000256" key="3">
    <source>
        <dbReference type="ARBA" id="ARBA00023295"/>
    </source>
</evidence>
<name>A0A255E4Z0_9ACTN</name>
<dbReference type="InterPro" id="IPR004193">
    <property type="entry name" value="Glyco_hydro_13_N"/>
</dbReference>
<dbReference type="CDD" id="cd11326">
    <property type="entry name" value="AmyAc_Glg_debranch"/>
    <property type="match status" value="1"/>
</dbReference>
<dbReference type="InterPro" id="IPR013780">
    <property type="entry name" value="Glyco_hydro_b"/>
</dbReference>
<organism evidence="6 7">
    <name type="scientific">Parenemella sanctibonifatiensis</name>
    <dbReference type="NCBI Taxonomy" id="2016505"/>
    <lineage>
        <taxon>Bacteria</taxon>
        <taxon>Bacillati</taxon>
        <taxon>Actinomycetota</taxon>
        <taxon>Actinomycetes</taxon>
        <taxon>Propionibacteriales</taxon>
        <taxon>Propionibacteriaceae</taxon>
        <taxon>Parenemella</taxon>
    </lineage>
</organism>
<dbReference type="Pfam" id="PF02922">
    <property type="entry name" value="CBM_48"/>
    <property type="match status" value="1"/>
</dbReference>
<evidence type="ECO:0000313" key="6">
    <source>
        <dbReference type="EMBL" id="OYN86576.1"/>
    </source>
</evidence>
<dbReference type="Gene3D" id="2.60.40.10">
    <property type="entry name" value="Immunoglobulins"/>
    <property type="match status" value="1"/>
</dbReference>
<evidence type="ECO:0000256" key="4">
    <source>
        <dbReference type="SAM" id="MobiDB-lite"/>
    </source>
</evidence>